<evidence type="ECO:0000259" key="1">
    <source>
        <dbReference type="Pfam" id="PF25597"/>
    </source>
</evidence>
<dbReference type="AlphaFoldDB" id="A0A6L2KRB1"/>
<gene>
    <name evidence="2" type="ORF">Tci_023205</name>
</gene>
<proteinExistence type="predicted"/>
<dbReference type="Pfam" id="PF25597">
    <property type="entry name" value="SH3_retrovirus"/>
    <property type="match status" value="1"/>
</dbReference>
<dbReference type="InterPro" id="IPR057670">
    <property type="entry name" value="SH3_retrovirus"/>
</dbReference>
<comment type="caution">
    <text evidence="2">The sequence shown here is derived from an EMBL/GenBank/DDBJ whole genome shotgun (WGS) entry which is preliminary data.</text>
</comment>
<sequence length="407" mass="46688">MSSSRKTLYELLHDRKPDLSYLYVVGTLCYPTNDSEDLGKLKAKANVGIFIGYALAKKAYRIYNRRTRRIMETIHVDFDDLTAMASEQSSLGPALNELTPGTLSSRLMPQASCSTPFVPPTRDDWDTLLQSLFDKYFRPLPCVDHPNNVHSVNQPPEHISKWTKDHPIDNVIELNEFERLEVWKLVPRLDRVMIITLKWIYKVKLDEQGVDTPMVEKSKLDEDLQGKAVDPTRYHGMIGTPMYLISSRPDLQFDDSCIALTSFADADHAGCQDTRRSTYISMHLLSDRLMSWLTKKQKSTAISSTEAECIALSGCCAQILWMRSQLTDYGLGFNKIPLYCGNKSAIALYCNNVQHSRSKHIDIRCHFIKEQVKNEVVELYFVRTEYQMALPRHWDENDLTFLSTSLE</sequence>
<dbReference type="PANTHER" id="PTHR11439">
    <property type="entry name" value="GAG-POL-RELATED RETROTRANSPOSON"/>
    <property type="match status" value="1"/>
</dbReference>
<protein>
    <recommendedName>
        <fullName evidence="1">Retroviral polymerase SH3-like domain-containing protein</fullName>
    </recommendedName>
</protein>
<feature type="domain" description="Retroviral polymerase SH3-like" evidence="1">
    <location>
        <begin position="28"/>
        <end position="82"/>
    </location>
</feature>
<reference evidence="2" key="1">
    <citation type="journal article" date="2019" name="Sci. Rep.">
        <title>Draft genome of Tanacetum cinerariifolium, the natural source of mosquito coil.</title>
        <authorList>
            <person name="Yamashiro T."/>
            <person name="Shiraishi A."/>
            <person name="Satake H."/>
            <person name="Nakayama K."/>
        </authorList>
    </citation>
    <scope>NUCLEOTIDE SEQUENCE</scope>
</reference>
<dbReference type="CDD" id="cd09272">
    <property type="entry name" value="RNase_HI_RT_Ty1"/>
    <property type="match status" value="1"/>
</dbReference>
<dbReference type="EMBL" id="BKCJ010002835">
    <property type="protein sequence ID" value="GEU51227.1"/>
    <property type="molecule type" value="Genomic_DNA"/>
</dbReference>
<name>A0A6L2KRB1_TANCI</name>
<dbReference type="PANTHER" id="PTHR11439:SF483">
    <property type="entry name" value="PEPTIDE SYNTHASE GLIP-LIKE, PUTATIVE (AFU_ORTHOLOGUE AFUA_3G12920)-RELATED"/>
    <property type="match status" value="1"/>
</dbReference>
<organism evidence="2">
    <name type="scientific">Tanacetum cinerariifolium</name>
    <name type="common">Dalmatian daisy</name>
    <name type="synonym">Chrysanthemum cinerariifolium</name>
    <dbReference type="NCBI Taxonomy" id="118510"/>
    <lineage>
        <taxon>Eukaryota</taxon>
        <taxon>Viridiplantae</taxon>
        <taxon>Streptophyta</taxon>
        <taxon>Embryophyta</taxon>
        <taxon>Tracheophyta</taxon>
        <taxon>Spermatophyta</taxon>
        <taxon>Magnoliopsida</taxon>
        <taxon>eudicotyledons</taxon>
        <taxon>Gunneridae</taxon>
        <taxon>Pentapetalae</taxon>
        <taxon>asterids</taxon>
        <taxon>campanulids</taxon>
        <taxon>Asterales</taxon>
        <taxon>Asteraceae</taxon>
        <taxon>Asteroideae</taxon>
        <taxon>Anthemideae</taxon>
        <taxon>Anthemidinae</taxon>
        <taxon>Tanacetum</taxon>
    </lineage>
</organism>
<accession>A0A6L2KRB1</accession>
<evidence type="ECO:0000313" key="2">
    <source>
        <dbReference type="EMBL" id="GEU51227.1"/>
    </source>
</evidence>